<dbReference type="STRING" id="670155.SAMN04488001_2790"/>
<dbReference type="EMBL" id="FNOI01000005">
    <property type="protein sequence ID" value="SDX26254.1"/>
    <property type="molecule type" value="Genomic_DNA"/>
</dbReference>
<evidence type="ECO:0000259" key="3">
    <source>
        <dbReference type="PROSITE" id="PS50110"/>
    </source>
</evidence>
<dbReference type="PANTHER" id="PTHR44591:SF3">
    <property type="entry name" value="RESPONSE REGULATORY DOMAIN-CONTAINING PROTEIN"/>
    <property type="match status" value="1"/>
</dbReference>
<dbReference type="GO" id="GO:0000160">
    <property type="term" value="P:phosphorelay signal transduction system"/>
    <property type="evidence" value="ECO:0007669"/>
    <property type="project" value="InterPro"/>
</dbReference>
<dbReference type="RefSeq" id="WP_089947548.1">
    <property type="nucleotide sequence ID" value="NZ_FNOI01000005.1"/>
</dbReference>
<accession>A0A1H3AAQ3</accession>
<feature type="domain" description="Response regulatory" evidence="3">
    <location>
        <begin position="6"/>
        <end position="123"/>
    </location>
</feature>
<dbReference type="AlphaFoldDB" id="A0A1H3AAQ3"/>
<evidence type="ECO:0000313" key="4">
    <source>
        <dbReference type="EMBL" id="SDX26254.1"/>
    </source>
</evidence>
<keyword evidence="5" id="KW-1185">Reference proteome</keyword>
<gene>
    <name evidence="4" type="ORF">SAMN04488001_2790</name>
</gene>
<reference evidence="5" key="1">
    <citation type="submission" date="2016-10" db="EMBL/GenBank/DDBJ databases">
        <authorList>
            <person name="Varghese N."/>
            <person name="Submissions S."/>
        </authorList>
    </citation>
    <scope>NUCLEOTIDE SEQUENCE [LARGE SCALE GENOMIC DNA]</scope>
    <source>
        <strain evidence="5">DSM 26922</strain>
    </source>
</reference>
<dbReference type="OrthoDB" id="9800897at2"/>
<dbReference type="SUPFAM" id="SSF52172">
    <property type="entry name" value="CheY-like"/>
    <property type="match status" value="1"/>
</dbReference>
<evidence type="ECO:0000313" key="5">
    <source>
        <dbReference type="Proteomes" id="UP000199441"/>
    </source>
</evidence>
<feature type="modified residue" description="4-aspartylphosphate" evidence="2">
    <location>
        <position position="56"/>
    </location>
</feature>
<dbReference type="InterPro" id="IPR050595">
    <property type="entry name" value="Bact_response_regulator"/>
</dbReference>
<sequence>MADQLTVLHVDDDDDIREITLLALEAVGGMTVVQASSGAAALVSVENLQPDVLLLDVMMPEMSGVELLSQLRNIPKLQETPCIFMTARVQANEISGLKEHGAVDVIEKPFDPMTLADRIRAIITA</sequence>
<dbReference type="InterPro" id="IPR011006">
    <property type="entry name" value="CheY-like_superfamily"/>
</dbReference>
<evidence type="ECO:0000256" key="2">
    <source>
        <dbReference type="PROSITE-ProRule" id="PRU00169"/>
    </source>
</evidence>
<dbReference type="PANTHER" id="PTHR44591">
    <property type="entry name" value="STRESS RESPONSE REGULATOR PROTEIN 1"/>
    <property type="match status" value="1"/>
</dbReference>
<dbReference type="Gene3D" id="3.40.50.2300">
    <property type="match status" value="1"/>
</dbReference>
<dbReference type="Proteomes" id="UP000199441">
    <property type="component" value="Unassembled WGS sequence"/>
</dbReference>
<dbReference type="Pfam" id="PF00072">
    <property type="entry name" value="Response_reg"/>
    <property type="match status" value="1"/>
</dbReference>
<dbReference type="InterPro" id="IPR001789">
    <property type="entry name" value="Sig_transdc_resp-reg_receiver"/>
</dbReference>
<dbReference type="PROSITE" id="PS50110">
    <property type="entry name" value="RESPONSE_REGULATORY"/>
    <property type="match status" value="1"/>
</dbReference>
<dbReference type="SMART" id="SM00448">
    <property type="entry name" value="REC"/>
    <property type="match status" value="1"/>
</dbReference>
<protein>
    <submittedName>
        <fullName evidence="4">Response regulator receiver domain-containing protein</fullName>
    </submittedName>
</protein>
<proteinExistence type="predicted"/>
<keyword evidence="1 2" id="KW-0597">Phosphoprotein</keyword>
<evidence type="ECO:0000256" key="1">
    <source>
        <dbReference type="ARBA" id="ARBA00022553"/>
    </source>
</evidence>
<organism evidence="4 5">
    <name type="scientific">Litoreibacter albidus</name>
    <dbReference type="NCBI Taxonomy" id="670155"/>
    <lineage>
        <taxon>Bacteria</taxon>
        <taxon>Pseudomonadati</taxon>
        <taxon>Pseudomonadota</taxon>
        <taxon>Alphaproteobacteria</taxon>
        <taxon>Rhodobacterales</taxon>
        <taxon>Roseobacteraceae</taxon>
        <taxon>Litoreibacter</taxon>
    </lineage>
</organism>
<name>A0A1H3AAQ3_9RHOB</name>